<evidence type="ECO:0000313" key="3">
    <source>
        <dbReference type="Proteomes" id="UP000649617"/>
    </source>
</evidence>
<sequence>DPDVGLGTLLRNSKDLSISIDGVDYPLEHDKAASHAGTRAAKERQRRVLVKVMWSQAGGCLLLSAVWMLLEWRISKLRKAEALDVDEVIATQKSRLLRGRQDHFHPETATEEDNSWGTVQLCWEDIRLE</sequence>
<dbReference type="Proteomes" id="UP000649617">
    <property type="component" value="Unassembled WGS sequence"/>
</dbReference>
<feature type="non-terminal residue" evidence="2">
    <location>
        <position position="129"/>
    </location>
</feature>
<evidence type="ECO:0000256" key="1">
    <source>
        <dbReference type="SAM" id="Phobius"/>
    </source>
</evidence>
<evidence type="ECO:0000313" key="2">
    <source>
        <dbReference type="EMBL" id="CAE7678988.1"/>
    </source>
</evidence>
<dbReference type="EMBL" id="CAJNIZ010044124">
    <property type="protein sequence ID" value="CAE7678988.1"/>
    <property type="molecule type" value="Genomic_DNA"/>
</dbReference>
<dbReference type="AlphaFoldDB" id="A0A812WQ20"/>
<keyword evidence="1" id="KW-1133">Transmembrane helix</keyword>
<accession>A0A812WQ20</accession>
<keyword evidence="1" id="KW-0472">Membrane</keyword>
<feature type="transmembrane region" description="Helical" evidence="1">
    <location>
        <begin position="52"/>
        <end position="70"/>
    </location>
</feature>
<feature type="non-terminal residue" evidence="2">
    <location>
        <position position="1"/>
    </location>
</feature>
<organism evidence="2 3">
    <name type="scientific">Symbiodinium pilosum</name>
    <name type="common">Dinoflagellate</name>
    <dbReference type="NCBI Taxonomy" id="2952"/>
    <lineage>
        <taxon>Eukaryota</taxon>
        <taxon>Sar</taxon>
        <taxon>Alveolata</taxon>
        <taxon>Dinophyceae</taxon>
        <taxon>Suessiales</taxon>
        <taxon>Symbiodiniaceae</taxon>
        <taxon>Symbiodinium</taxon>
    </lineage>
</organism>
<proteinExistence type="predicted"/>
<reference evidence="2" key="1">
    <citation type="submission" date="2021-02" db="EMBL/GenBank/DDBJ databases">
        <authorList>
            <person name="Dougan E. K."/>
            <person name="Rhodes N."/>
            <person name="Thang M."/>
            <person name="Chan C."/>
        </authorList>
    </citation>
    <scope>NUCLEOTIDE SEQUENCE</scope>
</reference>
<name>A0A812WQ20_SYMPI</name>
<keyword evidence="3" id="KW-1185">Reference proteome</keyword>
<comment type="caution">
    <text evidence="2">The sequence shown here is derived from an EMBL/GenBank/DDBJ whole genome shotgun (WGS) entry which is preliminary data.</text>
</comment>
<dbReference type="OrthoDB" id="440998at2759"/>
<keyword evidence="1" id="KW-0812">Transmembrane</keyword>
<protein>
    <submittedName>
        <fullName evidence="2">Uncharacterized protein</fullName>
    </submittedName>
</protein>
<gene>
    <name evidence="2" type="ORF">SPIL2461_LOCUS18870</name>
</gene>